<dbReference type="Proteomes" id="UP000245119">
    <property type="component" value="Linkage Group LG8"/>
</dbReference>
<comment type="cofactor">
    <cofactor evidence="1">
        <name>Fe cation</name>
        <dbReference type="ChEBI" id="CHEBI:24875"/>
    </cofactor>
</comment>
<dbReference type="SUPFAM" id="SSF51197">
    <property type="entry name" value="Clavaminate synthase-like"/>
    <property type="match status" value="1"/>
</dbReference>
<dbReference type="Pfam" id="PF05721">
    <property type="entry name" value="PhyH"/>
    <property type="match status" value="1"/>
</dbReference>
<dbReference type="STRING" id="400727.A0A2T7NXA5"/>
<keyword evidence="4" id="KW-1185">Reference proteome</keyword>
<comment type="caution">
    <text evidence="3">The sequence shown here is derived from an EMBL/GenBank/DDBJ whole genome shotgun (WGS) entry which is preliminary data.</text>
</comment>
<reference evidence="3 4" key="1">
    <citation type="submission" date="2018-04" db="EMBL/GenBank/DDBJ databases">
        <title>The genome of golden apple snail Pomacea canaliculata provides insight into stress tolerance and invasive adaptation.</title>
        <authorList>
            <person name="Liu C."/>
            <person name="Liu B."/>
            <person name="Ren Y."/>
            <person name="Zhang Y."/>
            <person name="Wang H."/>
            <person name="Li S."/>
            <person name="Jiang F."/>
            <person name="Yin L."/>
            <person name="Zhang G."/>
            <person name="Qian W."/>
            <person name="Fan W."/>
        </authorList>
    </citation>
    <scope>NUCLEOTIDE SEQUENCE [LARGE SCALE GENOMIC DNA]</scope>
    <source>
        <strain evidence="3">SZHN2017</strain>
        <tissue evidence="3">Muscle</tissue>
    </source>
</reference>
<sequence>MAETKRQLGQQEKVYPEVFDLRAMPKQPEEKKPGQLPDSMIKQFFEEGYVIVDSFFQKEELDACRLAIEAIVDDLAQMLYRGGKIKNLYKEYGLFQRLTHIEEEFPGANILLHKQGQLPQAFKDLWSSPRLLNVVEQMIGPDIMGHPVWNLRTKTPQNEATTVPWHQDSAYLDNRSYEVLQVTAWIPLLDATRENGCMEVAARGHLKGKVATHQCCWGGTWYVMLEEQEMEDTLDVDMKKDVVLCPIPYGGMLLLNNMVPHRSLGNISNDIRWSLDLRWQTPEKSVGFYDLKQGVLMRTKDNPNMTVNWEDFNKIDRHAEAREKVSKAFPQDEVDEEYDTYHPGSMDV</sequence>
<dbReference type="OMA" id="FNVPWHQ"/>
<dbReference type="EMBL" id="PZQS01000008">
    <property type="protein sequence ID" value="PVD25798.1"/>
    <property type="molecule type" value="Genomic_DNA"/>
</dbReference>
<evidence type="ECO:0000256" key="1">
    <source>
        <dbReference type="ARBA" id="ARBA00001962"/>
    </source>
</evidence>
<evidence type="ECO:0000313" key="3">
    <source>
        <dbReference type="EMBL" id="PVD25798.1"/>
    </source>
</evidence>
<dbReference type="InterPro" id="IPR008775">
    <property type="entry name" value="Phytyl_CoA_dOase-like"/>
</dbReference>
<evidence type="ECO:0008006" key="5">
    <source>
        <dbReference type="Google" id="ProtNLM"/>
    </source>
</evidence>
<dbReference type="AlphaFoldDB" id="A0A2T7NXA5"/>
<accession>A0A2T7NXA5</accession>
<dbReference type="PANTHER" id="PTHR20883:SF14">
    <property type="entry name" value="PHYTANOYL-COA DIOXYGENASE"/>
    <property type="match status" value="1"/>
</dbReference>
<feature type="region of interest" description="Disordered" evidence="2">
    <location>
        <begin position="323"/>
        <end position="348"/>
    </location>
</feature>
<gene>
    <name evidence="3" type="ORF">C0Q70_13458</name>
</gene>
<name>A0A2T7NXA5_POMCA</name>
<protein>
    <recommendedName>
        <fullName evidence="5">Fe2OG dioxygenase domain-containing protein</fullName>
    </recommendedName>
</protein>
<evidence type="ECO:0000313" key="4">
    <source>
        <dbReference type="Proteomes" id="UP000245119"/>
    </source>
</evidence>
<dbReference type="OrthoDB" id="445007at2759"/>
<evidence type="ECO:0000256" key="2">
    <source>
        <dbReference type="SAM" id="MobiDB-lite"/>
    </source>
</evidence>
<organism evidence="3 4">
    <name type="scientific">Pomacea canaliculata</name>
    <name type="common">Golden apple snail</name>
    <dbReference type="NCBI Taxonomy" id="400727"/>
    <lineage>
        <taxon>Eukaryota</taxon>
        <taxon>Metazoa</taxon>
        <taxon>Spiralia</taxon>
        <taxon>Lophotrochozoa</taxon>
        <taxon>Mollusca</taxon>
        <taxon>Gastropoda</taxon>
        <taxon>Caenogastropoda</taxon>
        <taxon>Architaenioglossa</taxon>
        <taxon>Ampullarioidea</taxon>
        <taxon>Ampullariidae</taxon>
        <taxon>Pomacea</taxon>
    </lineage>
</organism>
<dbReference type="PANTHER" id="PTHR20883">
    <property type="entry name" value="PHYTANOYL-COA DIOXYGENASE DOMAIN CONTAINING 1"/>
    <property type="match status" value="1"/>
</dbReference>
<dbReference type="Gene3D" id="2.60.120.620">
    <property type="entry name" value="q2cbj1_9rhob like domain"/>
    <property type="match status" value="1"/>
</dbReference>
<proteinExistence type="predicted"/>